<protein>
    <submittedName>
        <fullName evidence="3">Outer membrane beta-barrel protein</fullName>
    </submittedName>
</protein>
<dbReference type="RefSeq" id="WP_157299782.1">
    <property type="nucleotide sequence ID" value="NZ_BAAAZB010000007.1"/>
</dbReference>
<evidence type="ECO:0000256" key="1">
    <source>
        <dbReference type="SAM" id="SignalP"/>
    </source>
</evidence>
<dbReference type="InterPro" id="IPR041700">
    <property type="entry name" value="OMP_b-brl_3"/>
</dbReference>
<dbReference type="Pfam" id="PF14905">
    <property type="entry name" value="OMP_b-brl_3"/>
    <property type="match status" value="1"/>
</dbReference>
<dbReference type="Proteomes" id="UP000468388">
    <property type="component" value="Unassembled WGS sequence"/>
</dbReference>
<evidence type="ECO:0000313" key="4">
    <source>
        <dbReference type="Proteomes" id="UP000468388"/>
    </source>
</evidence>
<reference evidence="3 4" key="1">
    <citation type="submission" date="2019-12" db="EMBL/GenBank/DDBJ databases">
        <title>The draft genomic sequence of strain Chitinophaga oryziterrae JCM 16595.</title>
        <authorList>
            <person name="Zhang X."/>
        </authorList>
    </citation>
    <scope>NUCLEOTIDE SEQUENCE [LARGE SCALE GENOMIC DNA]</scope>
    <source>
        <strain evidence="3 4">JCM 16595</strain>
    </source>
</reference>
<feature type="signal peptide" evidence="1">
    <location>
        <begin position="1"/>
        <end position="21"/>
    </location>
</feature>
<dbReference type="InterPro" id="IPR008969">
    <property type="entry name" value="CarboxyPept-like_regulatory"/>
</dbReference>
<dbReference type="SUPFAM" id="SSF49464">
    <property type="entry name" value="Carboxypeptidase regulatory domain-like"/>
    <property type="match status" value="1"/>
</dbReference>
<feature type="chain" id="PRO_5027049720" evidence="1">
    <location>
        <begin position="22"/>
        <end position="873"/>
    </location>
</feature>
<proteinExistence type="predicted"/>
<evidence type="ECO:0000259" key="2">
    <source>
        <dbReference type="Pfam" id="PF14905"/>
    </source>
</evidence>
<accession>A0A6N8J7V8</accession>
<dbReference type="Pfam" id="PF13620">
    <property type="entry name" value="CarboxypepD_reg"/>
    <property type="match status" value="1"/>
</dbReference>
<dbReference type="OrthoDB" id="606930at2"/>
<gene>
    <name evidence="3" type="ORF">GO495_11315</name>
</gene>
<dbReference type="SUPFAM" id="SSF56935">
    <property type="entry name" value="Porins"/>
    <property type="match status" value="1"/>
</dbReference>
<name>A0A6N8J7V8_9BACT</name>
<sequence>MKRICLLVCFFLGLRHLSAQTFTVTGLIKDTTGQEIIAANVWLTAGKDSLHAASNETGRFTFSGVNQPAFSLRVSVLGYETWSKSYDFHNAGSQIDVPVITLVMKTSTLQEVIIKGKQAPVVIKEDTIEYRASQYHLRENSVAEDLLRRLPGVDVDKDGNVTMMGKKITKLRINGKDYLVDDIKTLTRILPVDMIEKIQLVDDYGDMARVTGRKSGEPQQVLNIQTKSELNKGVQMQTIVGAGNDGRYNAALLANYFSGSHQLSVSGNTNNTSALAGTATNSNATVNYRDQPTKTLSLNASLMGGHTASNIQSLSNVTTVTNEGTLYIANNTSSYSNNDNYAFYGGAEYKPANGDMLNFNMNMSLNTAQNVNIVSALQTGYQKKDQLTKNIISSRIPVIGAGLFGSHRFNTKGRVLSLSLYMSYTGNHNDQDGTNDILYYNADSTLAKDSLLHQLLNKQNNDFITSAQVSWIEPVDSTSSIELRYLINYTRSDNTQVTDWLDTEGKQQRIDALSNEFKYNLSQQQLELNFRKNLRKFDYTLGVRLMPSGLSGRGTNGEAPAKLHSTPLAPVLRIQYKLPRSQFISLFYNGVVIFPGYQQLQPAPDLTNTEFPIIGNPLLKAGFTHSVFLNYRSLNTANTHTLFVHLAANYTKNKVVTNTVTVKDSFNTVKQETHYLNTDGDYNYRFVYGWSKRIQDGKYNFYLDGTASYNNNVLYVQDVKNYARNLAMSQSARSNMLLSWIELMGGVTYLYNRNVYIPGDNNTTNITTWTFNLVGKVYFLKTFAFGFDANKQLNSGYSGSLSSNPLMANVFLEKMFFKKRLTARAQVFNLLDENARLSQAINGNSVTESRDNLLSRYFMFTLQLDLKKFKGSK</sequence>
<feature type="domain" description="Outer membrane protein beta-barrel" evidence="2">
    <location>
        <begin position="407"/>
        <end position="862"/>
    </location>
</feature>
<comment type="caution">
    <text evidence="3">The sequence shown here is derived from an EMBL/GenBank/DDBJ whole genome shotgun (WGS) entry which is preliminary data.</text>
</comment>
<organism evidence="3 4">
    <name type="scientific">Chitinophaga oryziterrae</name>
    <dbReference type="NCBI Taxonomy" id="1031224"/>
    <lineage>
        <taxon>Bacteria</taxon>
        <taxon>Pseudomonadati</taxon>
        <taxon>Bacteroidota</taxon>
        <taxon>Chitinophagia</taxon>
        <taxon>Chitinophagales</taxon>
        <taxon>Chitinophagaceae</taxon>
        <taxon>Chitinophaga</taxon>
    </lineage>
</organism>
<dbReference type="AlphaFoldDB" id="A0A6N8J7V8"/>
<dbReference type="EMBL" id="WRXO01000002">
    <property type="protein sequence ID" value="MVT41173.1"/>
    <property type="molecule type" value="Genomic_DNA"/>
</dbReference>
<evidence type="ECO:0000313" key="3">
    <source>
        <dbReference type="EMBL" id="MVT41173.1"/>
    </source>
</evidence>
<keyword evidence="1" id="KW-0732">Signal</keyword>
<keyword evidence="4" id="KW-1185">Reference proteome</keyword>